<dbReference type="OrthoDB" id="3259529at2759"/>
<dbReference type="GeneID" id="19244189"/>
<gene>
    <name evidence="1" type="ORF">EPUS_09367</name>
</gene>
<name>U1GJJ1_ENDPU</name>
<evidence type="ECO:0000313" key="2">
    <source>
        <dbReference type="Proteomes" id="UP000019373"/>
    </source>
</evidence>
<evidence type="ECO:0000313" key="1">
    <source>
        <dbReference type="EMBL" id="ERF72001.1"/>
    </source>
</evidence>
<organism evidence="1 2">
    <name type="scientific">Endocarpon pusillum (strain Z07020 / HMAS-L-300199)</name>
    <name type="common">Lichen-forming fungus</name>
    <dbReference type="NCBI Taxonomy" id="1263415"/>
    <lineage>
        <taxon>Eukaryota</taxon>
        <taxon>Fungi</taxon>
        <taxon>Dikarya</taxon>
        <taxon>Ascomycota</taxon>
        <taxon>Pezizomycotina</taxon>
        <taxon>Eurotiomycetes</taxon>
        <taxon>Chaetothyriomycetidae</taxon>
        <taxon>Verrucariales</taxon>
        <taxon>Verrucariaceae</taxon>
        <taxon>Endocarpon</taxon>
    </lineage>
</organism>
<dbReference type="HOGENOM" id="CLU_2196948_0_0_1"/>
<protein>
    <submittedName>
        <fullName evidence="1">Uncharacterized protein</fullName>
    </submittedName>
</protein>
<dbReference type="RefSeq" id="XP_007802356.1">
    <property type="nucleotide sequence ID" value="XM_007804165.1"/>
</dbReference>
<dbReference type="EMBL" id="KE721153">
    <property type="protein sequence ID" value="ERF72001.1"/>
    <property type="molecule type" value="Genomic_DNA"/>
</dbReference>
<reference evidence="2" key="1">
    <citation type="journal article" date="2014" name="BMC Genomics">
        <title>Genome characteristics reveal the impact of lichenization on lichen-forming fungus Endocarpon pusillum Hedwig (Verrucariales, Ascomycota).</title>
        <authorList>
            <person name="Wang Y.-Y."/>
            <person name="Liu B."/>
            <person name="Zhang X.-Y."/>
            <person name="Zhou Q.-M."/>
            <person name="Zhang T."/>
            <person name="Li H."/>
            <person name="Yu Y.-F."/>
            <person name="Zhang X.-L."/>
            <person name="Hao X.-Y."/>
            <person name="Wang M."/>
            <person name="Wang L."/>
            <person name="Wei J.-C."/>
        </authorList>
    </citation>
    <scope>NUCLEOTIDE SEQUENCE [LARGE SCALE GENOMIC DNA]</scope>
    <source>
        <strain evidence="2">Z07020 / HMAS-L-300199</strain>
    </source>
</reference>
<proteinExistence type="predicted"/>
<accession>U1GJJ1</accession>
<dbReference type="AlphaFoldDB" id="U1GJJ1"/>
<sequence length="108" mass="12563">MGLKHFDPQRFHGCEGMEHQYPRFKFVGLALFFILMTSQAWRHLPCTPENIEYSHTGLPYPKLDIFAQSLLDTWTLVDLDHLVDGMNLTLEWGEANLNLDGTIDAEWR</sequence>
<keyword evidence="2" id="KW-1185">Reference proteome</keyword>
<dbReference type="eggNOG" id="ENOG502SSBB">
    <property type="taxonomic scope" value="Eukaryota"/>
</dbReference>
<dbReference type="Proteomes" id="UP000019373">
    <property type="component" value="Unassembled WGS sequence"/>
</dbReference>